<accession>A0A0H2QZM8</accession>
<keyword evidence="2" id="KW-1185">Reference proteome</keyword>
<sequence>MGNVLGSMLDRDEVRLVRQLFQSLGFARFYALVRSLVQCAKDGYIHLKSGSGGRNASYGGFDHGGFLRPLVVKMKGILHAPMSFGASESNNVKSPNASVHRHSSLYDLSDNLLLAISCRFQKVPHDEWLPLMYTCKAWHNMLSGEYLSGVGFLHTPEPGVISSRSFMQLVRIDSFLALPHWRLSQYFASVDEMGFHLSSQATIREIELTCVGDFFASLPQRRRNIGKIHLFINDWYSLSEPASFLDVLTQLHRTGCTEFWFYSSYFAELLGMCNRFLQIQYGRGSRSVEYEVGSITETAGGSFRVCLYTSHKW</sequence>
<proteinExistence type="predicted"/>
<evidence type="ECO:0000313" key="2">
    <source>
        <dbReference type="Proteomes" id="UP000053477"/>
    </source>
</evidence>
<gene>
    <name evidence="1" type="ORF">SCHPADRAFT_947700</name>
</gene>
<dbReference type="AlphaFoldDB" id="A0A0H2QZM8"/>
<reference evidence="1 2" key="1">
    <citation type="submission" date="2015-04" db="EMBL/GenBank/DDBJ databases">
        <title>Complete genome sequence of Schizopora paradoxa KUC8140, a cosmopolitan wood degrader in East Asia.</title>
        <authorList>
            <consortium name="DOE Joint Genome Institute"/>
            <person name="Min B."/>
            <person name="Park H."/>
            <person name="Jang Y."/>
            <person name="Kim J.-J."/>
            <person name="Kim K.H."/>
            <person name="Pangilinan J."/>
            <person name="Lipzen A."/>
            <person name="Riley R."/>
            <person name="Grigoriev I.V."/>
            <person name="Spatafora J.W."/>
            <person name="Choi I.-G."/>
        </authorList>
    </citation>
    <scope>NUCLEOTIDE SEQUENCE [LARGE SCALE GENOMIC DNA]</scope>
    <source>
        <strain evidence="1 2">KUC8140</strain>
    </source>
</reference>
<name>A0A0H2QZM8_9AGAM</name>
<dbReference type="EMBL" id="KQ086545">
    <property type="protein sequence ID" value="KLO04432.1"/>
    <property type="molecule type" value="Genomic_DNA"/>
</dbReference>
<dbReference type="InParanoid" id="A0A0H2QZM8"/>
<protein>
    <submittedName>
        <fullName evidence="1">Uncharacterized protein</fullName>
    </submittedName>
</protein>
<organism evidence="1 2">
    <name type="scientific">Schizopora paradoxa</name>
    <dbReference type="NCBI Taxonomy" id="27342"/>
    <lineage>
        <taxon>Eukaryota</taxon>
        <taxon>Fungi</taxon>
        <taxon>Dikarya</taxon>
        <taxon>Basidiomycota</taxon>
        <taxon>Agaricomycotina</taxon>
        <taxon>Agaricomycetes</taxon>
        <taxon>Hymenochaetales</taxon>
        <taxon>Schizoporaceae</taxon>
        <taxon>Schizopora</taxon>
    </lineage>
</organism>
<dbReference type="Proteomes" id="UP000053477">
    <property type="component" value="Unassembled WGS sequence"/>
</dbReference>
<evidence type="ECO:0000313" key="1">
    <source>
        <dbReference type="EMBL" id="KLO04432.1"/>
    </source>
</evidence>